<dbReference type="HAMAP" id="MF_01201">
    <property type="entry name" value="Ala_racemase"/>
    <property type="match status" value="1"/>
</dbReference>
<proteinExistence type="inferred from homology"/>
<feature type="active site" description="Proton acceptor; specific for D-alanine" evidence="5">
    <location>
        <position position="38"/>
    </location>
</feature>
<dbReference type="Pfam" id="PF00842">
    <property type="entry name" value="Ala_racemase_C"/>
    <property type="match status" value="1"/>
</dbReference>
<dbReference type="FunFam" id="3.20.20.10:FF:000002">
    <property type="entry name" value="Alanine racemase"/>
    <property type="match status" value="1"/>
</dbReference>
<dbReference type="GO" id="GO:0030632">
    <property type="term" value="P:D-alanine biosynthetic process"/>
    <property type="evidence" value="ECO:0007669"/>
    <property type="project" value="UniProtKB-UniRule"/>
</dbReference>
<evidence type="ECO:0000256" key="3">
    <source>
        <dbReference type="ARBA" id="ARBA00022898"/>
    </source>
</evidence>
<dbReference type="EC" id="5.1.1.1" evidence="5"/>
<organism evidence="9 10">
    <name type="scientific">Clostridium beijerinckii</name>
    <name type="common">Clostridium MP</name>
    <dbReference type="NCBI Taxonomy" id="1520"/>
    <lineage>
        <taxon>Bacteria</taxon>
        <taxon>Bacillati</taxon>
        <taxon>Bacillota</taxon>
        <taxon>Clostridia</taxon>
        <taxon>Eubacteriales</taxon>
        <taxon>Clostridiaceae</taxon>
        <taxon>Clostridium</taxon>
    </lineage>
</organism>
<dbReference type="AlphaFoldDB" id="A0A7X9SLN2"/>
<protein>
    <recommendedName>
        <fullName evidence="5">Alanine racemase</fullName>
        <ecNumber evidence="5">5.1.1.1</ecNumber>
    </recommendedName>
</protein>
<comment type="similarity">
    <text evidence="5">Belongs to the alanine racemase family.</text>
</comment>
<evidence type="ECO:0000256" key="7">
    <source>
        <dbReference type="PIRSR" id="PIRSR600821-52"/>
    </source>
</evidence>
<dbReference type="InterPro" id="IPR029066">
    <property type="entry name" value="PLP-binding_barrel"/>
</dbReference>
<dbReference type="GO" id="GO:0030170">
    <property type="term" value="F:pyridoxal phosphate binding"/>
    <property type="evidence" value="ECO:0007669"/>
    <property type="project" value="UniProtKB-UniRule"/>
</dbReference>
<dbReference type="SUPFAM" id="SSF50621">
    <property type="entry name" value="Alanine racemase C-terminal domain-like"/>
    <property type="match status" value="1"/>
</dbReference>
<dbReference type="Gene3D" id="3.20.20.10">
    <property type="entry name" value="Alanine racemase"/>
    <property type="match status" value="1"/>
</dbReference>
<evidence type="ECO:0000256" key="4">
    <source>
        <dbReference type="ARBA" id="ARBA00023235"/>
    </source>
</evidence>
<evidence type="ECO:0000256" key="5">
    <source>
        <dbReference type="HAMAP-Rule" id="MF_01201"/>
    </source>
</evidence>
<dbReference type="PANTHER" id="PTHR30511">
    <property type="entry name" value="ALANINE RACEMASE"/>
    <property type="match status" value="1"/>
</dbReference>
<dbReference type="Gene3D" id="2.40.37.10">
    <property type="entry name" value="Lyase, Ornithine Decarboxylase, Chain A, domain 1"/>
    <property type="match status" value="1"/>
</dbReference>
<comment type="caution">
    <text evidence="9">The sequence shown here is derived from an EMBL/GenBank/DDBJ whole genome shotgun (WGS) entry which is preliminary data.</text>
</comment>
<feature type="modified residue" description="N6-(pyridoxal phosphate)lysine" evidence="5 6">
    <location>
        <position position="38"/>
    </location>
</feature>
<dbReference type="InterPro" id="IPR011079">
    <property type="entry name" value="Ala_racemase_C"/>
</dbReference>
<sequence>MQKILRPVYAEIDLDAIAYNMKNIKNLAKDKEVIAVVKADCYGHGALDVVPTLLENGASRLAVAVLTEGIELRNDNINAPIMILGYTPSYLNEELIKYDLEQTVYDLDYAKELSKTALSLNKKAKIHIAIDTGMGRIGFLPTEKAIDDICKICSLEGLEVIGIFTHFSTSDEKDKEYTNEQFEKFKDLLKKLSNLNIEIPIKHVSNSGAIMDMPETYLDAVRAGIILYGYYPSNEVKKENLSLKPALTLKATITRVQEMDAGMSISYGRTFKTKRRSLIATIPIGYADGYSRLLAKNAKVIINGQFAPIVGRICMDQCMIDITDINSDIKVGDEVIILGEQDGLIFNADNFAEIMGTINYEILCMLKYRIPRVYVKNEKIFNVRNYL</sequence>
<feature type="active site" description="Proton acceptor; specific for L-alanine" evidence="5">
    <location>
        <position position="267"/>
    </location>
</feature>
<accession>A0A7X9SLN2</accession>
<dbReference type="RefSeq" id="WP_168981273.1">
    <property type="nucleotide sequence ID" value="NZ_JABAGD010000006.1"/>
</dbReference>
<dbReference type="NCBIfam" id="TIGR00492">
    <property type="entry name" value="alr"/>
    <property type="match status" value="1"/>
</dbReference>
<comment type="cofactor">
    <cofactor evidence="2 5 6">
        <name>pyridoxal 5'-phosphate</name>
        <dbReference type="ChEBI" id="CHEBI:597326"/>
    </cofactor>
</comment>
<feature type="binding site" evidence="5 7">
    <location>
        <position position="315"/>
    </location>
    <ligand>
        <name>substrate</name>
    </ligand>
</feature>
<evidence type="ECO:0000259" key="8">
    <source>
        <dbReference type="SMART" id="SM01005"/>
    </source>
</evidence>
<dbReference type="InterPro" id="IPR000821">
    <property type="entry name" value="Ala_racemase"/>
</dbReference>
<dbReference type="InterPro" id="IPR001608">
    <property type="entry name" value="Ala_racemase_N"/>
</dbReference>
<dbReference type="PRINTS" id="PR00992">
    <property type="entry name" value="ALARACEMASE"/>
</dbReference>
<reference evidence="9 10" key="1">
    <citation type="submission" date="2020-04" db="EMBL/GenBank/DDBJ databases">
        <authorList>
            <person name="Hitch T.C.A."/>
            <person name="Wylensek D."/>
            <person name="Clavel T."/>
        </authorList>
    </citation>
    <scope>NUCLEOTIDE SEQUENCE [LARGE SCALE GENOMIC DNA]</scope>
    <source>
        <strain evidence="9 10">WB01_NA02</strain>
    </source>
</reference>
<comment type="function">
    <text evidence="5">Catalyzes the interconversion of L-alanine and D-alanine. May also act on other amino acids.</text>
</comment>
<dbReference type="Proteomes" id="UP000587880">
    <property type="component" value="Unassembled WGS sequence"/>
</dbReference>
<dbReference type="GO" id="GO:0009252">
    <property type="term" value="P:peptidoglycan biosynthetic process"/>
    <property type="evidence" value="ECO:0007669"/>
    <property type="project" value="TreeGrafter"/>
</dbReference>
<evidence type="ECO:0000313" key="9">
    <source>
        <dbReference type="EMBL" id="NMF04154.1"/>
    </source>
</evidence>
<evidence type="ECO:0000256" key="2">
    <source>
        <dbReference type="ARBA" id="ARBA00001933"/>
    </source>
</evidence>
<dbReference type="GO" id="GO:0008784">
    <property type="term" value="F:alanine racemase activity"/>
    <property type="evidence" value="ECO:0007669"/>
    <property type="project" value="UniProtKB-UniRule"/>
</dbReference>
<dbReference type="GO" id="GO:0005829">
    <property type="term" value="C:cytosol"/>
    <property type="evidence" value="ECO:0007669"/>
    <property type="project" value="TreeGrafter"/>
</dbReference>
<keyword evidence="4 5" id="KW-0413">Isomerase</keyword>
<dbReference type="EMBL" id="JABAGD010000006">
    <property type="protein sequence ID" value="NMF04154.1"/>
    <property type="molecule type" value="Genomic_DNA"/>
</dbReference>
<dbReference type="UniPathway" id="UPA00042">
    <property type="reaction ID" value="UER00497"/>
</dbReference>
<gene>
    <name evidence="9" type="primary">alr</name>
    <name evidence="9" type="ORF">HF849_05180</name>
</gene>
<dbReference type="SUPFAM" id="SSF51419">
    <property type="entry name" value="PLP-binding barrel"/>
    <property type="match status" value="1"/>
</dbReference>
<dbReference type="SMART" id="SM01005">
    <property type="entry name" value="Ala_racemase_C"/>
    <property type="match status" value="1"/>
</dbReference>
<feature type="binding site" evidence="5 7">
    <location>
        <position position="136"/>
    </location>
    <ligand>
        <name>substrate</name>
    </ligand>
</feature>
<comment type="catalytic activity">
    <reaction evidence="1 5">
        <text>L-alanine = D-alanine</text>
        <dbReference type="Rhea" id="RHEA:20249"/>
        <dbReference type="ChEBI" id="CHEBI:57416"/>
        <dbReference type="ChEBI" id="CHEBI:57972"/>
        <dbReference type="EC" id="5.1.1.1"/>
    </reaction>
</comment>
<dbReference type="Pfam" id="PF01168">
    <property type="entry name" value="Ala_racemase_N"/>
    <property type="match status" value="1"/>
</dbReference>
<evidence type="ECO:0000256" key="1">
    <source>
        <dbReference type="ARBA" id="ARBA00000316"/>
    </source>
</evidence>
<dbReference type="CDD" id="cd00430">
    <property type="entry name" value="PLPDE_III_AR"/>
    <property type="match status" value="1"/>
</dbReference>
<evidence type="ECO:0000313" key="10">
    <source>
        <dbReference type="Proteomes" id="UP000587880"/>
    </source>
</evidence>
<evidence type="ECO:0000256" key="6">
    <source>
        <dbReference type="PIRSR" id="PIRSR600821-50"/>
    </source>
</evidence>
<keyword evidence="3 5" id="KW-0663">Pyridoxal phosphate</keyword>
<dbReference type="FunFam" id="2.40.37.10:FF:000006">
    <property type="entry name" value="Alanine racemase"/>
    <property type="match status" value="1"/>
</dbReference>
<name>A0A7X9SLN2_CLOBE</name>
<dbReference type="PANTHER" id="PTHR30511:SF0">
    <property type="entry name" value="ALANINE RACEMASE, CATABOLIC-RELATED"/>
    <property type="match status" value="1"/>
</dbReference>
<feature type="domain" description="Alanine racemase C-terminal" evidence="8">
    <location>
        <begin position="246"/>
        <end position="375"/>
    </location>
</feature>
<comment type="pathway">
    <text evidence="5">Amino-acid biosynthesis; D-alanine biosynthesis; D-alanine from L-alanine: step 1/1.</text>
</comment>
<dbReference type="InterPro" id="IPR009006">
    <property type="entry name" value="Ala_racemase/Decarboxylase_C"/>
</dbReference>